<dbReference type="EMBL" id="CP121689">
    <property type="protein sequence ID" value="WZL76088.1"/>
    <property type="molecule type" value="Genomic_DNA"/>
</dbReference>
<organism evidence="1 2">
    <name type="scientific">Thermatribacter velox</name>
    <dbReference type="NCBI Taxonomy" id="3039681"/>
    <lineage>
        <taxon>Bacteria</taxon>
        <taxon>Pseudomonadati</taxon>
        <taxon>Atribacterota</taxon>
        <taxon>Atribacteria</taxon>
        <taxon>Atribacterales</taxon>
        <taxon>Thermatribacteraceae</taxon>
        <taxon>Thermatribacter</taxon>
    </lineage>
</organism>
<evidence type="ECO:0000313" key="2">
    <source>
        <dbReference type="Proteomes" id="UP001461341"/>
    </source>
</evidence>
<dbReference type="Proteomes" id="UP001461341">
    <property type="component" value="Chromosome"/>
</dbReference>
<sequence length="43" mass="4974">MQRKGDFRRIGKWREVPSEAEWLGYLSKFSPALQKGNPIPSVL</sequence>
<protein>
    <submittedName>
        <fullName evidence="1">Uncharacterized protein</fullName>
    </submittedName>
</protein>
<proteinExistence type="predicted"/>
<keyword evidence="2" id="KW-1185">Reference proteome</keyword>
<gene>
    <name evidence="1" type="ORF">QBE54_11025</name>
</gene>
<reference evidence="1 2" key="1">
    <citation type="submission" date="2023-03" db="EMBL/GenBank/DDBJ databases">
        <title>Novel Species.</title>
        <authorList>
            <person name="Ma S."/>
        </authorList>
    </citation>
    <scope>NUCLEOTIDE SEQUENCE [LARGE SCALE GENOMIC DNA]</scope>
    <source>
        <strain evidence="1 2">B11</strain>
    </source>
</reference>
<dbReference type="RefSeq" id="WP_369018244.1">
    <property type="nucleotide sequence ID" value="NZ_CP121689.1"/>
</dbReference>
<accession>A0ABZ2YAR5</accession>
<evidence type="ECO:0000313" key="1">
    <source>
        <dbReference type="EMBL" id="WZL76088.1"/>
    </source>
</evidence>
<name>A0ABZ2YAR5_9BACT</name>